<dbReference type="EMBL" id="NMUH01000289">
    <property type="protein sequence ID" value="MQL76279.1"/>
    <property type="molecule type" value="Genomic_DNA"/>
</dbReference>
<dbReference type="SUPFAM" id="SSF55729">
    <property type="entry name" value="Acyl-CoA N-acyltransferases (Nat)"/>
    <property type="match status" value="1"/>
</dbReference>
<name>A0A843U7N1_COLES</name>
<dbReference type="AlphaFoldDB" id="A0A843U7N1"/>
<dbReference type="InterPro" id="IPR007434">
    <property type="entry name" value="FemAB-like"/>
</dbReference>
<organism evidence="1 2">
    <name type="scientific">Colocasia esculenta</name>
    <name type="common">Wild taro</name>
    <name type="synonym">Arum esculentum</name>
    <dbReference type="NCBI Taxonomy" id="4460"/>
    <lineage>
        <taxon>Eukaryota</taxon>
        <taxon>Viridiplantae</taxon>
        <taxon>Streptophyta</taxon>
        <taxon>Embryophyta</taxon>
        <taxon>Tracheophyta</taxon>
        <taxon>Spermatophyta</taxon>
        <taxon>Magnoliopsida</taxon>
        <taxon>Liliopsida</taxon>
        <taxon>Araceae</taxon>
        <taxon>Aroideae</taxon>
        <taxon>Colocasieae</taxon>
        <taxon>Colocasia</taxon>
    </lineage>
</organism>
<dbReference type="PANTHER" id="PTHR47017">
    <property type="entry name" value="ACYL-COA"/>
    <property type="match status" value="1"/>
</dbReference>
<protein>
    <submittedName>
        <fullName evidence="1">Uncharacterized protein</fullName>
    </submittedName>
</protein>
<dbReference type="OrthoDB" id="1946at2759"/>
<gene>
    <name evidence="1" type="ORF">Taro_008668</name>
</gene>
<evidence type="ECO:0000313" key="2">
    <source>
        <dbReference type="Proteomes" id="UP000652761"/>
    </source>
</evidence>
<proteinExistence type="predicted"/>
<dbReference type="Proteomes" id="UP000652761">
    <property type="component" value="Unassembled WGS sequence"/>
</dbReference>
<dbReference type="PANTHER" id="PTHR47017:SF1">
    <property type="entry name" value="ACYL-COA"/>
    <property type="match status" value="1"/>
</dbReference>
<dbReference type="Gene3D" id="3.40.630.30">
    <property type="match status" value="1"/>
</dbReference>
<accession>A0A843U7N1</accession>
<reference evidence="1" key="1">
    <citation type="submission" date="2017-07" db="EMBL/GenBank/DDBJ databases">
        <title>Taro Niue Genome Assembly and Annotation.</title>
        <authorList>
            <person name="Atibalentja N."/>
            <person name="Keating K."/>
            <person name="Fields C.J."/>
        </authorList>
    </citation>
    <scope>NUCLEOTIDE SEQUENCE</scope>
    <source>
        <strain evidence="1">Niue_2</strain>
        <tissue evidence="1">Leaf</tissue>
    </source>
</reference>
<keyword evidence="2" id="KW-1185">Reference proteome</keyword>
<dbReference type="PROSITE" id="PS51257">
    <property type="entry name" value="PROKAR_LIPOPROTEIN"/>
    <property type="match status" value="1"/>
</dbReference>
<comment type="caution">
    <text evidence="1">The sequence shown here is derived from an EMBL/GenBank/DDBJ whole genome shotgun (WGS) entry which is preliminary data.</text>
</comment>
<sequence>MGLLKATITFPLPSPGMATTSCSFYSAATRNPSSFLGRAPLRLGRSWSGHGTKSSFPPWKIVALFWGQKKTPQPLQLQTSLGEFTVAGPSPEGVSTTNVKPQKISISVVQSISDISPEDWDACAVGSTGAETFNPFLTHSFLSTLEESGSADLCVGLVLAQARGLFCAKKSHDTHEEVGDGRFREEGGGRGAGTGWLPQHVVARDEYKNTIGVVPLYLKRSIICRAATDSLFYLWSLKLKSHFIIFLHRYFNLLYPIMCSHSYGEYVFDHSWADAYYRYGSNYYPKLQSCVPFTPVTGQRILVKDVWHREQVVDMLVIALKDITDKMQLSSLHVTFPSEMEWKKMNKNGFLQRIGMQYHWKNRNYKNFDEFLMDMKQSKRKNIRQERKKVSTQNLVMKRLRGYEIKDKHWDAFYRFYRSTTDNKWGRAYLTKDFFHMLGSKMGNHVLLVVAEDGDELVAGALNLIGGDTIFGRLWGCHPKAYYPSLHFEACYYQAIEAAIELNLNKVEAGAQGEHKIQRGYMPVMTYSSHYIRDDGFKKAIQDFLERETAQVKLVMQLLHDSGPFKEGLE</sequence>
<dbReference type="InterPro" id="IPR016181">
    <property type="entry name" value="Acyl_CoA_acyltransferase"/>
</dbReference>
<evidence type="ECO:0000313" key="1">
    <source>
        <dbReference type="EMBL" id="MQL76279.1"/>
    </source>
</evidence>
<dbReference type="Pfam" id="PF04339">
    <property type="entry name" value="FemAB_like"/>
    <property type="match status" value="1"/>
</dbReference>